<dbReference type="Proteomes" id="UP000245946">
    <property type="component" value="Unassembled WGS sequence"/>
</dbReference>
<dbReference type="InterPro" id="IPR043129">
    <property type="entry name" value="ATPase_NBD"/>
</dbReference>
<dbReference type="Gene3D" id="3.90.640.10">
    <property type="entry name" value="Actin, Chain A, domain 4"/>
    <property type="match status" value="1"/>
</dbReference>
<dbReference type="PANTHER" id="PTHR45639">
    <property type="entry name" value="HSC70CB, ISOFORM G-RELATED"/>
    <property type="match status" value="1"/>
</dbReference>
<sequence length="585" mass="60192">MSSAVIGINLGHSYSSIACINQHGRADVIANEDGERQLATRIAFNGDQVYIGQQATPQLVRNAPNVVDRFVGLLGRKYSELSAAELERVSAPVVDVDGTPSFRVQIDGAEQTLSAHAVAVRFLAALFGTAKDFLSGVPIAGAVLAVPLAFSAAQSAALKEAAQEAGIIVLQLLPAPSAALVGYGLTAPGPRGALPTSPEGDESGALAEYAPGRILDRTIAVVDVGGGSTTATLVAARAGLYTLLASAKAPVGGRAIDDALIAFFAKEFTKKTKISIGKEDKRAWAKLRNEAENTKKALSASAGAQQCSVESLAEGMDFSGSINRVRLDMLAAPTYDGVVSCLKEALASAGLEAAHVDEVILAGGTARLPGVSERLGFLFPEEGGASITASIDSSELLARGCAVEAQVIAALPADSAQRKHIDSLPAAPPAEASELKTRTTARPFGLVVPAEKSNRAAINGQLFVTLLAAHTPLPARRAFTLTAPAAGGKALLSFAEGTPDVGVEVLDAPEPDPEDEDDEPEAPEEIRTARVKADDKRVAEIALDTQKGASVLVSIEAAADGSLTIKAEVEGSDASELVQLPAPKA</sequence>
<organism evidence="4 5">
    <name type="scientific">Tilletiopsis washingtonensis</name>
    <dbReference type="NCBI Taxonomy" id="58919"/>
    <lineage>
        <taxon>Eukaryota</taxon>
        <taxon>Fungi</taxon>
        <taxon>Dikarya</taxon>
        <taxon>Basidiomycota</taxon>
        <taxon>Ustilaginomycotina</taxon>
        <taxon>Exobasidiomycetes</taxon>
        <taxon>Entylomatales</taxon>
        <taxon>Entylomatales incertae sedis</taxon>
        <taxon>Tilletiopsis</taxon>
    </lineage>
</organism>
<proteinExistence type="predicted"/>
<dbReference type="Pfam" id="PF00012">
    <property type="entry name" value="HSP70"/>
    <property type="match status" value="1"/>
</dbReference>
<dbReference type="STRING" id="58919.A0A316Z3H1"/>
<keyword evidence="5" id="KW-1185">Reference proteome</keyword>
<evidence type="ECO:0000256" key="1">
    <source>
        <dbReference type="ARBA" id="ARBA00022741"/>
    </source>
</evidence>
<reference evidence="4 5" key="1">
    <citation type="journal article" date="2018" name="Mol. Biol. Evol.">
        <title>Broad Genomic Sampling Reveals a Smut Pathogenic Ancestry of the Fungal Clade Ustilaginomycotina.</title>
        <authorList>
            <person name="Kijpornyongpan T."/>
            <person name="Mondo S.J."/>
            <person name="Barry K."/>
            <person name="Sandor L."/>
            <person name="Lee J."/>
            <person name="Lipzen A."/>
            <person name="Pangilinan J."/>
            <person name="LaButti K."/>
            <person name="Hainaut M."/>
            <person name="Henrissat B."/>
            <person name="Grigoriev I.V."/>
            <person name="Spatafora J.W."/>
            <person name="Aime M.C."/>
        </authorList>
    </citation>
    <scope>NUCLEOTIDE SEQUENCE [LARGE SCALE GENOMIC DNA]</scope>
    <source>
        <strain evidence="4 5">MCA 4186</strain>
    </source>
</reference>
<dbReference type="Gene3D" id="3.30.30.30">
    <property type="match status" value="1"/>
</dbReference>
<dbReference type="OrthoDB" id="29851at2759"/>
<dbReference type="SUPFAM" id="SSF53067">
    <property type="entry name" value="Actin-like ATPase domain"/>
    <property type="match status" value="2"/>
</dbReference>
<keyword evidence="2" id="KW-0067">ATP-binding</keyword>
<gene>
    <name evidence="4" type="ORF">FA09DRAFT_332639</name>
</gene>
<keyword evidence="1" id="KW-0547">Nucleotide-binding</keyword>
<dbReference type="GO" id="GO:0140662">
    <property type="term" value="F:ATP-dependent protein folding chaperone"/>
    <property type="evidence" value="ECO:0007669"/>
    <property type="project" value="InterPro"/>
</dbReference>
<dbReference type="GO" id="GO:0005524">
    <property type="term" value="F:ATP binding"/>
    <property type="evidence" value="ECO:0007669"/>
    <property type="project" value="UniProtKB-KW"/>
</dbReference>
<dbReference type="FunFam" id="3.90.640.10:FF:000021">
    <property type="entry name" value="Heat shock protein 14"/>
    <property type="match status" value="1"/>
</dbReference>
<dbReference type="PROSITE" id="PS00329">
    <property type="entry name" value="HSP70_2"/>
    <property type="match status" value="1"/>
</dbReference>
<dbReference type="PRINTS" id="PR00301">
    <property type="entry name" value="HEATSHOCK70"/>
</dbReference>
<evidence type="ECO:0000313" key="5">
    <source>
        <dbReference type="Proteomes" id="UP000245946"/>
    </source>
</evidence>
<dbReference type="InterPro" id="IPR018181">
    <property type="entry name" value="Heat_shock_70_CS"/>
</dbReference>
<dbReference type="Gene3D" id="3.30.420.40">
    <property type="match status" value="2"/>
</dbReference>
<dbReference type="PANTHER" id="PTHR45639:SF32">
    <property type="entry name" value="HEAT SHOCK PROTEIN PDR13"/>
    <property type="match status" value="1"/>
</dbReference>
<dbReference type="GeneID" id="37271087"/>
<dbReference type="InterPro" id="IPR013126">
    <property type="entry name" value="Hsp_70_fam"/>
</dbReference>
<dbReference type="EMBL" id="KZ819309">
    <property type="protein sequence ID" value="PWN94725.1"/>
    <property type="molecule type" value="Genomic_DNA"/>
</dbReference>
<feature type="compositionally biased region" description="Acidic residues" evidence="3">
    <location>
        <begin position="507"/>
        <end position="523"/>
    </location>
</feature>
<evidence type="ECO:0000313" key="4">
    <source>
        <dbReference type="EMBL" id="PWN94725.1"/>
    </source>
</evidence>
<dbReference type="GO" id="GO:0005829">
    <property type="term" value="C:cytosol"/>
    <property type="evidence" value="ECO:0007669"/>
    <property type="project" value="TreeGrafter"/>
</dbReference>
<dbReference type="RefSeq" id="XP_025595004.1">
    <property type="nucleotide sequence ID" value="XM_025743543.1"/>
</dbReference>
<evidence type="ECO:0000256" key="2">
    <source>
        <dbReference type="ARBA" id="ARBA00022840"/>
    </source>
</evidence>
<name>A0A316Z3H1_9BASI</name>
<dbReference type="AlphaFoldDB" id="A0A316Z3H1"/>
<dbReference type="GO" id="GO:0005634">
    <property type="term" value="C:nucleus"/>
    <property type="evidence" value="ECO:0007669"/>
    <property type="project" value="TreeGrafter"/>
</dbReference>
<evidence type="ECO:0000256" key="3">
    <source>
        <dbReference type="SAM" id="MobiDB-lite"/>
    </source>
</evidence>
<feature type="region of interest" description="Disordered" evidence="3">
    <location>
        <begin position="503"/>
        <end position="531"/>
    </location>
</feature>
<accession>A0A316Z3H1</accession>
<protein>
    <submittedName>
        <fullName evidence="4">Actin-like ATPase domain-containing protein</fullName>
    </submittedName>
</protein>